<comment type="caution">
    <text evidence="2">The sequence shown here is derived from an EMBL/GenBank/DDBJ whole genome shotgun (WGS) entry which is preliminary data.</text>
</comment>
<dbReference type="EMBL" id="JAGPNK010000005">
    <property type="protein sequence ID" value="KAH7321045.1"/>
    <property type="molecule type" value="Genomic_DNA"/>
</dbReference>
<feature type="transmembrane region" description="Helical" evidence="1">
    <location>
        <begin position="71"/>
        <end position="93"/>
    </location>
</feature>
<reference evidence="2" key="1">
    <citation type="journal article" date="2021" name="Nat. Commun.">
        <title>Genetic determinants of endophytism in the Arabidopsis root mycobiome.</title>
        <authorList>
            <person name="Mesny F."/>
            <person name="Miyauchi S."/>
            <person name="Thiergart T."/>
            <person name="Pickel B."/>
            <person name="Atanasova L."/>
            <person name="Karlsson M."/>
            <person name="Huettel B."/>
            <person name="Barry K.W."/>
            <person name="Haridas S."/>
            <person name="Chen C."/>
            <person name="Bauer D."/>
            <person name="Andreopoulos W."/>
            <person name="Pangilinan J."/>
            <person name="LaButti K."/>
            <person name="Riley R."/>
            <person name="Lipzen A."/>
            <person name="Clum A."/>
            <person name="Drula E."/>
            <person name="Henrissat B."/>
            <person name="Kohler A."/>
            <person name="Grigoriev I.V."/>
            <person name="Martin F.M."/>
            <person name="Hacquard S."/>
        </authorList>
    </citation>
    <scope>NUCLEOTIDE SEQUENCE</scope>
    <source>
        <strain evidence="2">MPI-CAGE-CH-0235</strain>
    </source>
</reference>
<evidence type="ECO:0000313" key="2">
    <source>
        <dbReference type="EMBL" id="KAH7321045.1"/>
    </source>
</evidence>
<sequence length="147" mass="16830">MASLRMPCVHYQRKGVQKDTYTLDHGCAPLALSLHLVTEKKKKTILRKDRITIAACTTLLRSADQPPVLDAILSSSFSFLFLYSISFLLSLVFPSCFSTKRAPRYCKAPTRPLPVLFNPWFLLPFPLFLYEFIGLPFCSFFLLFAER</sequence>
<evidence type="ECO:0000256" key="1">
    <source>
        <dbReference type="SAM" id="Phobius"/>
    </source>
</evidence>
<keyword evidence="1" id="KW-0472">Membrane</keyword>
<keyword evidence="1" id="KW-0812">Transmembrane</keyword>
<dbReference type="AlphaFoldDB" id="A0A8K0SSY6"/>
<keyword evidence="1" id="KW-1133">Transmembrane helix</keyword>
<name>A0A8K0SSY6_9HYPO</name>
<proteinExistence type="predicted"/>
<evidence type="ECO:0000313" key="3">
    <source>
        <dbReference type="Proteomes" id="UP000813444"/>
    </source>
</evidence>
<accession>A0A8K0SSY6</accession>
<keyword evidence="3" id="KW-1185">Reference proteome</keyword>
<dbReference type="Proteomes" id="UP000813444">
    <property type="component" value="Unassembled WGS sequence"/>
</dbReference>
<feature type="transmembrane region" description="Helical" evidence="1">
    <location>
        <begin position="121"/>
        <end position="145"/>
    </location>
</feature>
<organism evidence="2 3">
    <name type="scientific">Stachybotrys elegans</name>
    <dbReference type="NCBI Taxonomy" id="80388"/>
    <lineage>
        <taxon>Eukaryota</taxon>
        <taxon>Fungi</taxon>
        <taxon>Dikarya</taxon>
        <taxon>Ascomycota</taxon>
        <taxon>Pezizomycotina</taxon>
        <taxon>Sordariomycetes</taxon>
        <taxon>Hypocreomycetidae</taxon>
        <taxon>Hypocreales</taxon>
        <taxon>Stachybotryaceae</taxon>
        <taxon>Stachybotrys</taxon>
    </lineage>
</organism>
<gene>
    <name evidence="2" type="ORF">B0I35DRAFT_205469</name>
</gene>
<protein>
    <recommendedName>
        <fullName evidence="4">Transmembrane protein</fullName>
    </recommendedName>
</protein>
<evidence type="ECO:0008006" key="4">
    <source>
        <dbReference type="Google" id="ProtNLM"/>
    </source>
</evidence>